<dbReference type="SMART" id="SM00228">
    <property type="entry name" value="PDZ"/>
    <property type="match status" value="1"/>
</dbReference>
<protein>
    <submittedName>
        <fullName evidence="4">CSON003303 protein</fullName>
    </submittedName>
    <submittedName>
        <fullName evidence="5">CSON003394 protein</fullName>
    </submittedName>
</protein>
<reference evidence="5" key="2">
    <citation type="submission" date="2018-07" db="EMBL/GenBank/DDBJ databases">
        <authorList>
            <person name="Quirk P.G."/>
            <person name="Krulwich T.A."/>
        </authorList>
    </citation>
    <scope>NUCLEOTIDE SEQUENCE</scope>
</reference>
<evidence type="ECO:0000313" key="5">
    <source>
        <dbReference type="EMBL" id="SSX31170.1"/>
    </source>
</evidence>
<dbReference type="InterPro" id="IPR051067">
    <property type="entry name" value="NHER"/>
</dbReference>
<dbReference type="EMBL" id="UFQS01001614">
    <property type="protein sequence ID" value="SSX11603.1"/>
    <property type="molecule type" value="Genomic_DNA"/>
</dbReference>
<feature type="compositionally biased region" description="Low complexity" evidence="2">
    <location>
        <begin position="121"/>
        <end position="137"/>
    </location>
</feature>
<dbReference type="PANTHER" id="PTHR14191">
    <property type="entry name" value="PDZ DOMAIN CONTAINING PROTEIN"/>
    <property type="match status" value="1"/>
</dbReference>
<feature type="compositionally biased region" description="Low complexity" evidence="2">
    <location>
        <begin position="201"/>
        <end position="210"/>
    </location>
</feature>
<dbReference type="CDD" id="cd06768">
    <property type="entry name" value="PDZ_NHERF-like"/>
    <property type="match status" value="1"/>
</dbReference>
<dbReference type="OMA" id="ADKWYKE"/>
<dbReference type="VEuPathDB" id="VectorBase:CSON003303"/>
<feature type="compositionally biased region" description="Low complexity" evidence="2">
    <location>
        <begin position="159"/>
        <end position="183"/>
    </location>
</feature>
<feature type="region of interest" description="Disordered" evidence="2">
    <location>
        <begin position="95"/>
        <end position="210"/>
    </location>
</feature>
<dbReference type="Pfam" id="PF00595">
    <property type="entry name" value="PDZ"/>
    <property type="match status" value="1"/>
</dbReference>
<dbReference type="PANTHER" id="PTHR14191:SF28">
    <property type="entry name" value="GH04176P-RELATED"/>
    <property type="match status" value="1"/>
</dbReference>
<reference evidence="4" key="1">
    <citation type="submission" date="2018-04" db="EMBL/GenBank/DDBJ databases">
        <authorList>
            <person name="Go L.Y."/>
            <person name="Mitchell J.A."/>
        </authorList>
    </citation>
    <scope>NUCLEOTIDE SEQUENCE</scope>
    <source>
        <tissue evidence="4">Whole organism</tissue>
    </source>
</reference>
<feature type="domain" description="PDZ" evidence="3">
    <location>
        <begin position="12"/>
        <end position="94"/>
    </location>
</feature>
<dbReference type="AlphaFoldDB" id="A0A336MMF2"/>
<feature type="compositionally biased region" description="Polar residues" evidence="2">
    <location>
        <begin position="97"/>
        <end position="114"/>
    </location>
</feature>
<feature type="compositionally biased region" description="Polar residues" evidence="2">
    <location>
        <begin position="140"/>
        <end position="151"/>
    </location>
</feature>
<dbReference type="EMBL" id="UFQT01001599">
    <property type="protein sequence ID" value="SSX31112.1"/>
    <property type="molecule type" value="Genomic_DNA"/>
</dbReference>
<dbReference type="InterPro" id="IPR036034">
    <property type="entry name" value="PDZ_sf"/>
</dbReference>
<feature type="compositionally biased region" description="Polar residues" evidence="2">
    <location>
        <begin position="240"/>
        <end position="250"/>
    </location>
</feature>
<evidence type="ECO:0000313" key="4">
    <source>
        <dbReference type="EMBL" id="SSX11545.1"/>
    </source>
</evidence>
<dbReference type="VEuPathDB" id="VectorBase:CSON003394"/>
<evidence type="ECO:0000256" key="2">
    <source>
        <dbReference type="SAM" id="MobiDB-lite"/>
    </source>
</evidence>
<dbReference type="GO" id="GO:0016324">
    <property type="term" value="C:apical plasma membrane"/>
    <property type="evidence" value="ECO:0007669"/>
    <property type="project" value="TreeGrafter"/>
</dbReference>
<gene>
    <name evidence="5" type="primary">CSON003394</name>
    <name evidence="4" type="synonym">CSON003303</name>
</gene>
<dbReference type="GO" id="GO:0043495">
    <property type="term" value="F:protein-membrane adaptor activity"/>
    <property type="evidence" value="ECO:0007669"/>
    <property type="project" value="TreeGrafter"/>
</dbReference>
<dbReference type="EMBL" id="UFQT01001614">
    <property type="protein sequence ID" value="SSX31170.1"/>
    <property type="molecule type" value="Genomic_DNA"/>
</dbReference>
<proteinExistence type="predicted"/>
<dbReference type="InterPro" id="IPR001478">
    <property type="entry name" value="PDZ"/>
</dbReference>
<evidence type="ECO:0000259" key="3">
    <source>
        <dbReference type="PROSITE" id="PS50106"/>
    </source>
</evidence>
<dbReference type="EMBL" id="UFQS01001599">
    <property type="protein sequence ID" value="SSX11545.1"/>
    <property type="molecule type" value="Genomic_DNA"/>
</dbReference>
<dbReference type="PROSITE" id="PS50106">
    <property type="entry name" value="PDZ"/>
    <property type="match status" value="1"/>
</dbReference>
<feature type="region of interest" description="Disordered" evidence="2">
    <location>
        <begin position="223"/>
        <end position="251"/>
    </location>
</feature>
<name>A0A336MMF2_CULSO</name>
<organism evidence="5">
    <name type="scientific">Culicoides sonorensis</name>
    <name type="common">Biting midge</name>
    <dbReference type="NCBI Taxonomy" id="179676"/>
    <lineage>
        <taxon>Eukaryota</taxon>
        <taxon>Metazoa</taxon>
        <taxon>Ecdysozoa</taxon>
        <taxon>Arthropoda</taxon>
        <taxon>Hexapoda</taxon>
        <taxon>Insecta</taxon>
        <taxon>Pterygota</taxon>
        <taxon>Neoptera</taxon>
        <taxon>Endopterygota</taxon>
        <taxon>Diptera</taxon>
        <taxon>Nematocera</taxon>
        <taxon>Chironomoidea</taxon>
        <taxon>Ceratopogonidae</taxon>
        <taxon>Ceratopogoninae</taxon>
        <taxon>Culicoides</taxon>
        <taxon>Monoculicoides</taxon>
    </lineage>
</organism>
<dbReference type="SUPFAM" id="SSF50156">
    <property type="entry name" value="PDZ domain-like"/>
    <property type="match status" value="1"/>
</dbReference>
<accession>A0A336MMF2</accession>
<dbReference type="GO" id="GO:0072659">
    <property type="term" value="P:protein localization to plasma membrane"/>
    <property type="evidence" value="ECO:0007669"/>
    <property type="project" value="TreeGrafter"/>
</dbReference>
<dbReference type="Gene3D" id="2.30.42.10">
    <property type="match status" value="1"/>
</dbReference>
<sequence length="294" mass="32184">MAEIATKSTPRRITIKKREDFDGYGFNLHAEKGKPGQYVGKVDANSPAELAGLREGDRIIEVNGIDIGSETHKQVVERIKAVPNETTLLVIDPHSFTGVTKNGNATSPSMTQSETVEKRTSSSTLSEKSLNNNNNENDVTDATSDTVNNEKSPTKDSHANNSAVSVVSNNETTTMPTNETIINGSNNASPIAETKTETGNHHQTNNHHTNTTTTTITTEIENNNHDKNHENNGNAANGKPVTTQMETQTKSSEKVLNLNMTATELRAKLLAKKKYDPKNDSIDLRKKYDIIQKM</sequence>
<evidence type="ECO:0000256" key="1">
    <source>
        <dbReference type="ARBA" id="ARBA00022737"/>
    </source>
</evidence>
<keyword evidence="1" id="KW-0677">Repeat</keyword>